<evidence type="ECO:0000313" key="2">
    <source>
        <dbReference type="Proteomes" id="UP000000646"/>
    </source>
</evidence>
<dbReference type="EMBL" id="CP000538">
    <property type="protein sequence ID" value="EAQ72625.2"/>
    <property type="molecule type" value="Genomic_DNA"/>
</dbReference>
<sequence>MLEFTLNFNDYGLKMGILTKLELDYEIDDIEKFLQFFRTMCDRFEPLIIKLGSDSVRYKEAIKELETLAHNTAWAARRLNLEEVTDFCVFCEEMMAQANRFNGPASDEFTDWMLLMSDQFEKYCRSYENDDSVLAVFNPLIVNVPNIISK</sequence>
<accession>A0A0H3PAF1</accession>
<protein>
    <recommendedName>
        <fullName evidence="3">Histidine phosphotransferase</fullName>
    </recommendedName>
</protein>
<dbReference type="SMR" id="A0A0H3PAF1"/>
<gene>
    <name evidence="1" type="ordered locus">CJJ81176_1363</name>
</gene>
<dbReference type="KEGG" id="cjj:CJJ81176_1363"/>
<dbReference type="InterPro" id="IPR036641">
    <property type="entry name" value="HPT_dom_sf"/>
</dbReference>
<name>A0A0H3PAF1_CAMJJ</name>
<proteinExistence type="predicted"/>
<dbReference type="SUPFAM" id="SSF47226">
    <property type="entry name" value="Histidine-containing phosphotransfer domain, HPT domain"/>
    <property type="match status" value="1"/>
</dbReference>
<evidence type="ECO:0000313" key="1">
    <source>
        <dbReference type="EMBL" id="EAQ72625.2"/>
    </source>
</evidence>
<dbReference type="Proteomes" id="UP000000646">
    <property type="component" value="Chromosome"/>
</dbReference>
<dbReference type="AlphaFoldDB" id="A0A0H3PAF1"/>
<organism evidence="1 2">
    <name type="scientific">Campylobacter jejuni subsp. jejuni serotype O:23/36 (strain 81-176)</name>
    <dbReference type="NCBI Taxonomy" id="354242"/>
    <lineage>
        <taxon>Bacteria</taxon>
        <taxon>Pseudomonadati</taxon>
        <taxon>Campylobacterota</taxon>
        <taxon>Epsilonproteobacteria</taxon>
        <taxon>Campylobacterales</taxon>
        <taxon>Campylobacteraceae</taxon>
        <taxon>Campylobacter</taxon>
    </lineage>
</organism>
<dbReference type="eggNOG" id="COG2198">
    <property type="taxonomic scope" value="Bacteria"/>
</dbReference>
<reference evidence="2" key="1">
    <citation type="submission" date="2006-12" db="EMBL/GenBank/DDBJ databases">
        <authorList>
            <person name="Fouts D.E."/>
            <person name="Nelson K.E."/>
            <person name="Sebastian Y."/>
        </authorList>
    </citation>
    <scope>NUCLEOTIDE SEQUENCE [LARGE SCALE GENOMIC DNA]</scope>
    <source>
        <strain evidence="2">81-176</strain>
    </source>
</reference>
<dbReference type="GO" id="GO:0000160">
    <property type="term" value="P:phosphorelay signal transduction system"/>
    <property type="evidence" value="ECO:0007669"/>
    <property type="project" value="InterPro"/>
</dbReference>
<evidence type="ECO:0008006" key="3">
    <source>
        <dbReference type="Google" id="ProtNLM"/>
    </source>
</evidence>
<dbReference type="HOGENOM" id="CLU_1892315_0_0_7"/>